<dbReference type="InterPro" id="IPR036764">
    <property type="entry name" value="Peptidase_Prp_sf"/>
</dbReference>
<dbReference type="GO" id="GO:0006508">
    <property type="term" value="P:proteolysis"/>
    <property type="evidence" value="ECO:0007669"/>
    <property type="project" value="UniProtKB-KW"/>
</dbReference>
<evidence type="ECO:0000256" key="5">
    <source>
        <dbReference type="ARBA" id="ARBA00044503"/>
    </source>
</evidence>
<dbReference type="EMBL" id="PGXC01000002">
    <property type="protein sequence ID" value="PKK91772.1"/>
    <property type="molecule type" value="Genomic_DNA"/>
</dbReference>
<accession>A0A2N1PU18</accession>
<protein>
    <recommendedName>
        <fullName evidence="6">Ribosomal processing cysteine protease Prp</fullName>
    </recommendedName>
</protein>
<gene>
    <name evidence="7" type="ORF">CVV64_03665</name>
</gene>
<dbReference type="AlphaFoldDB" id="A0A2N1PU18"/>
<dbReference type="GO" id="GO:0042254">
    <property type="term" value="P:ribosome biogenesis"/>
    <property type="evidence" value="ECO:0007669"/>
    <property type="project" value="UniProtKB-KW"/>
</dbReference>
<evidence type="ECO:0000256" key="6">
    <source>
        <dbReference type="ARBA" id="ARBA00044538"/>
    </source>
</evidence>
<keyword evidence="4" id="KW-0788">Thiol protease</keyword>
<comment type="caution">
    <text evidence="7">The sequence shown here is derived from an EMBL/GenBank/DDBJ whole genome shotgun (WGS) entry which is preliminary data.</text>
</comment>
<evidence type="ECO:0000256" key="2">
    <source>
        <dbReference type="ARBA" id="ARBA00022670"/>
    </source>
</evidence>
<dbReference type="Proteomes" id="UP000233256">
    <property type="component" value="Unassembled WGS sequence"/>
</dbReference>
<dbReference type="CDD" id="cd16332">
    <property type="entry name" value="Prp-like"/>
    <property type="match status" value="1"/>
</dbReference>
<evidence type="ECO:0000313" key="8">
    <source>
        <dbReference type="Proteomes" id="UP000233256"/>
    </source>
</evidence>
<dbReference type="Pfam" id="PF04327">
    <property type="entry name" value="Peptidase_Prp"/>
    <property type="match status" value="1"/>
</dbReference>
<keyword evidence="1" id="KW-0690">Ribosome biogenesis</keyword>
<keyword evidence="3" id="KW-0378">Hydrolase</keyword>
<sequence>MPVTVKVWADSSGISRITAEGHTGMGPRQSDVACAAVSAAMEVLAEACEARDPRPMGRVIREDGYMDIRLIDIDSGRRNRFATVAAPVVAVLRAVGRLHPGSVSVEGAESFSRHLARASDRAEDIDHVP</sequence>
<reference evidence="7 8" key="1">
    <citation type="journal article" date="2017" name="ISME J.">
        <title>Potential for microbial H2 and metal transformations associated with novel bacteria and archaea in deep terrestrial subsurface sediments.</title>
        <authorList>
            <person name="Hernsdorf A.W."/>
            <person name="Amano Y."/>
            <person name="Miyakawa K."/>
            <person name="Ise K."/>
            <person name="Suzuki Y."/>
            <person name="Anantharaman K."/>
            <person name="Probst A."/>
            <person name="Burstein D."/>
            <person name="Thomas B.C."/>
            <person name="Banfield J.F."/>
        </authorList>
    </citation>
    <scope>NUCLEOTIDE SEQUENCE [LARGE SCALE GENOMIC DNA]</scope>
    <source>
        <strain evidence="7">HGW-Wallbacteria-1</strain>
    </source>
</reference>
<evidence type="ECO:0000256" key="1">
    <source>
        <dbReference type="ARBA" id="ARBA00022517"/>
    </source>
</evidence>
<organism evidence="7 8">
    <name type="scientific">Candidatus Wallbacteria bacterium HGW-Wallbacteria-1</name>
    <dbReference type="NCBI Taxonomy" id="2013854"/>
    <lineage>
        <taxon>Bacteria</taxon>
        <taxon>Candidatus Walliibacteriota</taxon>
    </lineage>
</organism>
<keyword evidence="2" id="KW-0645">Protease</keyword>
<evidence type="ECO:0000256" key="3">
    <source>
        <dbReference type="ARBA" id="ARBA00022801"/>
    </source>
</evidence>
<dbReference type="InterPro" id="IPR007422">
    <property type="entry name" value="Peptidase_Prp"/>
</dbReference>
<dbReference type="SUPFAM" id="SSF118010">
    <property type="entry name" value="TM1457-like"/>
    <property type="match status" value="1"/>
</dbReference>
<comment type="similarity">
    <text evidence="5">Belongs to the Prp family.</text>
</comment>
<evidence type="ECO:0000256" key="4">
    <source>
        <dbReference type="ARBA" id="ARBA00022807"/>
    </source>
</evidence>
<proteinExistence type="inferred from homology"/>
<dbReference type="Gene3D" id="3.30.70.1490">
    <property type="entry name" value="Cysteine protease Prp"/>
    <property type="match status" value="1"/>
</dbReference>
<evidence type="ECO:0000313" key="7">
    <source>
        <dbReference type="EMBL" id="PKK91772.1"/>
    </source>
</evidence>
<name>A0A2N1PU18_9BACT</name>
<dbReference type="GO" id="GO:0008234">
    <property type="term" value="F:cysteine-type peptidase activity"/>
    <property type="evidence" value="ECO:0007669"/>
    <property type="project" value="UniProtKB-KW"/>
</dbReference>